<dbReference type="PANTHER" id="PTHR13360">
    <property type="entry name" value="ACTIVATING SIGNAL COINTEGRATOR 1 COMPLEX SUBUNIT 1"/>
    <property type="match status" value="1"/>
</dbReference>
<reference evidence="3 4" key="1">
    <citation type="journal article" date="2016" name="PLoS Pathog.">
        <title>Biosynthesis of antibiotic leucinostatins in bio-control fungus Purpureocillium lilacinum and their inhibition on phytophthora revealed by genome mining.</title>
        <authorList>
            <person name="Wang G."/>
            <person name="Liu Z."/>
            <person name="Lin R."/>
            <person name="Li E."/>
            <person name="Mao Z."/>
            <person name="Ling J."/>
            <person name="Yang Y."/>
            <person name="Yin W.B."/>
            <person name="Xie B."/>
        </authorList>
    </citation>
    <scope>NUCLEOTIDE SEQUENCE [LARGE SCALE GENOMIC DNA]</scope>
    <source>
        <strain evidence="3">170</strain>
    </source>
</reference>
<gene>
    <name evidence="3" type="ORF">VFPPC_13467</name>
</gene>
<dbReference type="GeneID" id="28855238"/>
<dbReference type="GO" id="GO:0006307">
    <property type="term" value="P:DNA alkylation repair"/>
    <property type="evidence" value="ECO:0007669"/>
    <property type="project" value="InterPro"/>
</dbReference>
<evidence type="ECO:0000313" key="3">
    <source>
        <dbReference type="EMBL" id="OAQ71079.1"/>
    </source>
</evidence>
<evidence type="ECO:0000313" key="4">
    <source>
        <dbReference type="Proteomes" id="UP000078397"/>
    </source>
</evidence>
<name>A0A179G1H7_METCM</name>
<dbReference type="InterPro" id="IPR019510">
    <property type="entry name" value="AKAP7-like_phosphoesterase"/>
</dbReference>
<keyword evidence="4" id="KW-1185">Reference proteome</keyword>
<dbReference type="KEGG" id="pchm:VFPPC_13467"/>
<dbReference type="Gene3D" id="3.90.1140.10">
    <property type="entry name" value="Cyclic phosphodiesterase"/>
    <property type="match status" value="1"/>
</dbReference>
<sequence length="232" mass="25322">MPPRPNPTHFLSLQLASAQLTKSLATFRADVTGANGFGVPEDAVRPPGTLHLTLGVMSLKQEGVSQAVDLLNTLKPREILSQLRAVPSSVPSTDNSPSRSTAGGLSISLRGLHSMTSASKTSVLYAPPTDAEGILYKLCEELRQPFRETGLMEDDGRPLLLHATIVNTIYVRGRGGARRKERLMLDARDLMSKYEDYVWVEDMPVCRVAVCKMGAKKVDGDEVYEVEGEIEI</sequence>
<organism evidence="3 4">
    <name type="scientific">Pochonia chlamydosporia 170</name>
    <dbReference type="NCBI Taxonomy" id="1380566"/>
    <lineage>
        <taxon>Eukaryota</taxon>
        <taxon>Fungi</taxon>
        <taxon>Dikarya</taxon>
        <taxon>Ascomycota</taxon>
        <taxon>Pezizomycotina</taxon>
        <taxon>Sordariomycetes</taxon>
        <taxon>Hypocreomycetidae</taxon>
        <taxon>Hypocreales</taxon>
        <taxon>Clavicipitaceae</taxon>
        <taxon>Pochonia</taxon>
    </lineage>
</organism>
<dbReference type="Pfam" id="PF10469">
    <property type="entry name" value="AKAP7_NLS"/>
    <property type="match status" value="1"/>
</dbReference>
<dbReference type="PANTHER" id="PTHR13360:SF1">
    <property type="entry name" value="ACTIVATING SIGNAL COINTEGRATOR 1 COMPLEX SUBUNIT 1"/>
    <property type="match status" value="1"/>
</dbReference>
<dbReference type="OrthoDB" id="277832at2759"/>
<feature type="compositionally biased region" description="Polar residues" evidence="1">
    <location>
        <begin position="89"/>
        <end position="103"/>
    </location>
</feature>
<proteinExistence type="predicted"/>
<dbReference type="EMBL" id="LSBJ02000002">
    <property type="protein sequence ID" value="OAQ71079.1"/>
    <property type="molecule type" value="Genomic_DNA"/>
</dbReference>
<dbReference type="STRING" id="1380566.A0A179G1H7"/>
<dbReference type="GO" id="GO:0005634">
    <property type="term" value="C:nucleus"/>
    <property type="evidence" value="ECO:0007669"/>
    <property type="project" value="TreeGrafter"/>
</dbReference>
<dbReference type="InterPro" id="IPR009210">
    <property type="entry name" value="ASCC1"/>
</dbReference>
<evidence type="ECO:0000259" key="2">
    <source>
        <dbReference type="Pfam" id="PF10469"/>
    </source>
</evidence>
<dbReference type="Proteomes" id="UP000078397">
    <property type="component" value="Unassembled WGS sequence"/>
</dbReference>
<dbReference type="RefSeq" id="XP_018147616.1">
    <property type="nucleotide sequence ID" value="XM_018291244.1"/>
</dbReference>
<evidence type="ECO:0000256" key="1">
    <source>
        <dbReference type="SAM" id="MobiDB-lite"/>
    </source>
</evidence>
<dbReference type="AlphaFoldDB" id="A0A179G1H7"/>
<feature type="region of interest" description="Disordered" evidence="1">
    <location>
        <begin position="85"/>
        <end position="105"/>
    </location>
</feature>
<protein>
    <submittedName>
        <fullName evidence="3">Activating signal cointegrator 1 complex subunit 1 protein</fullName>
    </submittedName>
</protein>
<feature type="domain" description="A-kinase anchor protein 7-like phosphoesterase" evidence="2">
    <location>
        <begin position="7"/>
        <end position="232"/>
    </location>
</feature>
<accession>A0A179G1H7</accession>
<dbReference type="GO" id="GO:0006355">
    <property type="term" value="P:regulation of DNA-templated transcription"/>
    <property type="evidence" value="ECO:0007669"/>
    <property type="project" value="TreeGrafter"/>
</dbReference>
<comment type="caution">
    <text evidence="3">The sequence shown here is derived from an EMBL/GenBank/DDBJ whole genome shotgun (WGS) entry which is preliminary data.</text>
</comment>